<dbReference type="RefSeq" id="WP_064286123.1">
    <property type="nucleotide sequence ID" value="NZ_LXKA01000209.1"/>
</dbReference>
<evidence type="ECO:0000256" key="1">
    <source>
        <dbReference type="ARBA" id="ARBA00004651"/>
    </source>
</evidence>
<dbReference type="GO" id="GO:0005436">
    <property type="term" value="F:sodium:phosphate symporter activity"/>
    <property type="evidence" value="ECO:0007669"/>
    <property type="project" value="InterPro"/>
</dbReference>
<evidence type="ECO:0000256" key="2">
    <source>
        <dbReference type="ARBA" id="ARBA00022475"/>
    </source>
</evidence>
<comment type="subcellular location">
    <subcellularLocation>
        <location evidence="1">Cell membrane</location>
        <topology evidence="1">Multi-pass membrane protein</topology>
    </subcellularLocation>
</comment>
<name>A0A1A9N8Q0_9BURK</name>
<evidence type="ECO:0000256" key="6">
    <source>
        <dbReference type="SAM" id="MobiDB-lite"/>
    </source>
</evidence>
<evidence type="ECO:0000256" key="3">
    <source>
        <dbReference type="ARBA" id="ARBA00022692"/>
    </source>
</evidence>
<dbReference type="GO" id="GO:0005886">
    <property type="term" value="C:plasma membrane"/>
    <property type="evidence" value="ECO:0007669"/>
    <property type="project" value="UniProtKB-SubCell"/>
</dbReference>
<keyword evidence="5 7" id="KW-0472">Membrane</keyword>
<evidence type="ECO:0000256" key="7">
    <source>
        <dbReference type="SAM" id="Phobius"/>
    </source>
</evidence>
<protein>
    <submittedName>
        <fullName evidence="8">Na/Pi cotransporter</fullName>
    </submittedName>
</protein>
<evidence type="ECO:0000313" key="9">
    <source>
        <dbReference type="Proteomes" id="UP000078116"/>
    </source>
</evidence>
<feature type="transmembrane region" description="Helical" evidence="7">
    <location>
        <begin position="244"/>
        <end position="264"/>
    </location>
</feature>
<evidence type="ECO:0000256" key="4">
    <source>
        <dbReference type="ARBA" id="ARBA00022989"/>
    </source>
</evidence>
<evidence type="ECO:0000256" key="5">
    <source>
        <dbReference type="ARBA" id="ARBA00023136"/>
    </source>
</evidence>
<dbReference type="EMBL" id="LXKA01000209">
    <property type="protein sequence ID" value="OAJ61561.1"/>
    <property type="molecule type" value="Genomic_DNA"/>
</dbReference>
<keyword evidence="2" id="KW-1003">Cell membrane</keyword>
<feature type="transmembrane region" description="Helical" evidence="7">
    <location>
        <begin position="133"/>
        <end position="151"/>
    </location>
</feature>
<dbReference type="InterPro" id="IPR003841">
    <property type="entry name" value="Na/Pi_transpt"/>
</dbReference>
<dbReference type="OrthoDB" id="5778511at2"/>
<organism evidence="8 9">
    <name type="scientific">Paraburkholderia ginsengiterrae</name>
    <dbReference type="NCBI Taxonomy" id="1462993"/>
    <lineage>
        <taxon>Bacteria</taxon>
        <taxon>Pseudomonadati</taxon>
        <taxon>Pseudomonadota</taxon>
        <taxon>Betaproteobacteria</taxon>
        <taxon>Burkholderiales</taxon>
        <taxon>Burkholderiaceae</taxon>
        <taxon>Paraburkholderia</taxon>
    </lineage>
</organism>
<proteinExistence type="predicted"/>
<dbReference type="PANTHER" id="PTHR10010:SF46">
    <property type="entry name" value="SODIUM-DEPENDENT PHOSPHATE TRANSPORT PROTEIN 2B"/>
    <property type="match status" value="1"/>
</dbReference>
<gene>
    <name evidence="8" type="ORF">A6V37_24715</name>
</gene>
<keyword evidence="3 7" id="KW-0812">Transmembrane</keyword>
<dbReference type="Pfam" id="PF02690">
    <property type="entry name" value="Na_Pi_cotrans"/>
    <property type="match status" value="1"/>
</dbReference>
<feature type="transmembrane region" description="Helical" evidence="7">
    <location>
        <begin position="98"/>
        <end position="121"/>
    </location>
</feature>
<comment type="caution">
    <text evidence="8">The sequence shown here is derived from an EMBL/GenBank/DDBJ whole genome shotgun (WGS) entry which is preliminary data.</text>
</comment>
<feature type="transmembrane region" description="Helical" evidence="7">
    <location>
        <begin position="675"/>
        <end position="696"/>
    </location>
</feature>
<feature type="transmembrane region" description="Helical" evidence="7">
    <location>
        <begin position="284"/>
        <end position="304"/>
    </location>
</feature>
<feature type="region of interest" description="Disordered" evidence="6">
    <location>
        <begin position="392"/>
        <end position="420"/>
    </location>
</feature>
<dbReference type="NCBIfam" id="NF037997">
    <property type="entry name" value="Na_Pi_symport"/>
    <property type="match status" value="1"/>
</dbReference>
<dbReference type="GO" id="GO:0044341">
    <property type="term" value="P:sodium-dependent phosphate transport"/>
    <property type="evidence" value="ECO:0007669"/>
    <property type="project" value="InterPro"/>
</dbReference>
<dbReference type="AlphaFoldDB" id="A0A1A9N8Q0"/>
<feature type="transmembrane region" description="Helical" evidence="7">
    <location>
        <begin position="163"/>
        <end position="184"/>
    </location>
</feature>
<dbReference type="PANTHER" id="PTHR10010">
    <property type="entry name" value="SOLUTE CARRIER FAMILY 34 SODIUM PHOSPHATE , MEMBER 2-RELATED"/>
    <property type="match status" value="1"/>
</dbReference>
<accession>A0A1A9N8Q0</accession>
<sequence>MPTTFTLIDLAGSIALLLLGTQMVQTGMQRAFGANLQPLLARSLRNRGHAFLVGVGATAVTQSGTATGSIMASLAPTGRVDLVPALAMMLGANVGATLIVQVLSFDVAAVSPALILVGVLMFRRSSNARAHDLGRAFIGLGLMLIALHELLDLMTEYEDAPSLRMLLGAASTVPLVDVLLAASLSWAANSNVAAVLLVASLCARNVVPPDTAFALVLGANLGTAIKPVLEWTGPDDPATRRPPVGNLLILATGVTLVLVALGPIGRFMVTMEPDNTRVVADFHTLFNVVLAGLFLPLLTPYGNFLNQLMPALIKVTDPPGPFYGEQTGMPVPQDAPQGATRPASRLKAAPGELLLEVRQRLRENDPVSRRVVRQRNDVLDVVGFNGRERLPSRDAVRYQEDERRADAQPGPSIRDGDTPGNSVRIRECGQHMLESTTDDGVLLRYEAARSIWLTLQDLRIVRQAEPTAGKTASTLATYIQGTAHLDDGYLCLIGEPSTRRQAISVTFAPQELDERDHRGLREWQDALGITFSDVPLGTARLGYNAADHEMREPGQWWASFHVPAGSMQGLIEGIDAARLTDVRLALSLKNLYALTPEVANAHDDACVFLRPDSVNATGLPEVATGYVTHMAFELAGIRLGAPEGVGSRDDDTLPGRGGIQETGAVRALDEKVGRLVILVKWLAALVIVLLIVFAFVRH</sequence>
<feature type="compositionally biased region" description="Basic and acidic residues" evidence="6">
    <location>
        <begin position="392"/>
        <end position="406"/>
    </location>
</feature>
<dbReference type="Proteomes" id="UP000078116">
    <property type="component" value="Unassembled WGS sequence"/>
</dbReference>
<evidence type="ECO:0000313" key="8">
    <source>
        <dbReference type="EMBL" id="OAJ61561.1"/>
    </source>
</evidence>
<reference evidence="8 9" key="1">
    <citation type="submission" date="2016-04" db="EMBL/GenBank/DDBJ databases">
        <title>Reclassification of Paraburkholderia panaciterrae (Farh et al. 2015) Dobritsa &amp; Samadpour 2016 as a later homotypic synonym of Paraburkholderia ginsengiterrae (Farh et al. 2015) Dobritsa &amp; Samadpour 2016.</title>
        <authorList>
            <person name="Dobritsa A.P."/>
            <person name="Kutumbaka K."/>
            <person name="Samadpour M."/>
        </authorList>
    </citation>
    <scope>NUCLEOTIDE SEQUENCE [LARGE SCALE GENOMIC DNA]</scope>
    <source>
        <strain evidence="8 9">DCY85</strain>
    </source>
</reference>
<keyword evidence="4 7" id="KW-1133">Transmembrane helix</keyword>